<feature type="domain" description="Amino acid permease/ SLC12A" evidence="9">
    <location>
        <begin position="74"/>
        <end position="567"/>
    </location>
</feature>
<feature type="transmembrane region" description="Helical" evidence="8">
    <location>
        <begin position="454"/>
        <end position="472"/>
    </location>
</feature>
<dbReference type="InterPro" id="IPR004842">
    <property type="entry name" value="SLC12A_fam"/>
</dbReference>
<evidence type="ECO:0000256" key="7">
    <source>
        <dbReference type="ARBA" id="ARBA00023136"/>
    </source>
</evidence>
<comment type="similarity">
    <text evidence="2">Belongs to the SLC12A transporter family.</text>
</comment>
<dbReference type="AlphaFoldDB" id="A0A553PKY2"/>
<keyword evidence="6 8" id="KW-1133">Transmembrane helix</keyword>
<feature type="transmembrane region" description="Helical" evidence="8">
    <location>
        <begin position="423"/>
        <end position="442"/>
    </location>
</feature>
<dbReference type="GO" id="GO:0006884">
    <property type="term" value="P:cell volume homeostasis"/>
    <property type="evidence" value="ECO:0007669"/>
    <property type="project" value="TreeGrafter"/>
</dbReference>
<evidence type="ECO:0000256" key="4">
    <source>
        <dbReference type="ARBA" id="ARBA00022448"/>
    </source>
</evidence>
<comment type="caution">
    <text evidence="11">The sequence shown here is derived from an EMBL/GenBank/DDBJ whole genome shotgun (WGS) entry which is preliminary data.</text>
</comment>
<dbReference type="OMA" id="XSRILEA"/>
<dbReference type="GO" id="GO:0016020">
    <property type="term" value="C:membrane"/>
    <property type="evidence" value="ECO:0007669"/>
    <property type="project" value="UniProtKB-SubCell"/>
</dbReference>
<dbReference type="GO" id="GO:0055075">
    <property type="term" value="P:potassium ion homeostasis"/>
    <property type="evidence" value="ECO:0007669"/>
    <property type="project" value="TreeGrafter"/>
</dbReference>
<feature type="transmembrane region" description="Helical" evidence="8">
    <location>
        <begin position="190"/>
        <end position="211"/>
    </location>
</feature>
<dbReference type="Proteomes" id="UP000318571">
    <property type="component" value="Chromosome 11"/>
</dbReference>
<evidence type="ECO:0000259" key="9">
    <source>
        <dbReference type="Pfam" id="PF00324"/>
    </source>
</evidence>
<evidence type="ECO:0000313" key="12">
    <source>
        <dbReference type="Proteomes" id="UP000318571"/>
    </source>
</evidence>
<dbReference type="InterPro" id="IPR018491">
    <property type="entry name" value="SLC12_C"/>
</dbReference>
<dbReference type="OrthoDB" id="2020542at2759"/>
<feature type="domain" description="SLC12A transporter C-terminal" evidence="10">
    <location>
        <begin position="578"/>
        <end position="665"/>
    </location>
</feature>
<feature type="transmembrane region" description="Helical" evidence="8">
    <location>
        <begin position="508"/>
        <end position="526"/>
    </location>
</feature>
<dbReference type="EMBL" id="VCGU01000003">
    <property type="protein sequence ID" value="TRY78351.1"/>
    <property type="molecule type" value="Genomic_DNA"/>
</dbReference>
<evidence type="ECO:0000259" key="10">
    <source>
        <dbReference type="Pfam" id="PF03522"/>
    </source>
</evidence>
<reference evidence="11 12" key="1">
    <citation type="journal article" date="2018" name="Nat. Ecol. Evol.">
        <title>Genomic signatures of mitonuclear coevolution across populations of Tigriopus californicus.</title>
        <authorList>
            <person name="Barreto F.S."/>
            <person name="Watson E.T."/>
            <person name="Lima T.G."/>
            <person name="Willett C.S."/>
            <person name="Edmands S."/>
            <person name="Li W."/>
            <person name="Burton R.S."/>
        </authorList>
    </citation>
    <scope>NUCLEOTIDE SEQUENCE [LARGE SCALE GENOMIC DNA]</scope>
    <source>
        <strain evidence="11 12">San Diego</strain>
    </source>
</reference>
<dbReference type="Pfam" id="PF00324">
    <property type="entry name" value="AA_permease"/>
    <property type="match status" value="1"/>
</dbReference>
<feature type="transmembrane region" description="Helical" evidence="8">
    <location>
        <begin position="295"/>
        <end position="315"/>
    </location>
</feature>
<dbReference type="FunFam" id="1.20.1740.10:FF:000013">
    <property type="entry name" value="Solute carrier family 12 member"/>
    <property type="match status" value="1"/>
</dbReference>
<organism evidence="11 12">
    <name type="scientific">Tigriopus californicus</name>
    <name type="common">Marine copepod</name>
    <dbReference type="NCBI Taxonomy" id="6832"/>
    <lineage>
        <taxon>Eukaryota</taxon>
        <taxon>Metazoa</taxon>
        <taxon>Ecdysozoa</taxon>
        <taxon>Arthropoda</taxon>
        <taxon>Crustacea</taxon>
        <taxon>Multicrustacea</taxon>
        <taxon>Hexanauplia</taxon>
        <taxon>Copepoda</taxon>
        <taxon>Harpacticoida</taxon>
        <taxon>Harpacticidae</taxon>
        <taxon>Tigriopus</taxon>
    </lineage>
</organism>
<gene>
    <name evidence="11" type="ORF">TCAL_01732</name>
</gene>
<feature type="transmembrane region" description="Helical" evidence="8">
    <location>
        <begin position="217"/>
        <end position="235"/>
    </location>
</feature>
<proteinExistence type="inferred from homology"/>
<feature type="transmembrane region" description="Helical" evidence="8">
    <location>
        <begin position="62"/>
        <end position="83"/>
    </location>
</feature>
<dbReference type="Pfam" id="PF03522">
    <property type="entry name" value="SLC12"/>
    <property type="match status" value="1"/>
</dbReference>
<name>A0A553PKY2_TIGCA</name>
<evidence type="ECO:0000256" key="2">
    <source>
        <dbReference type="ARBA" id="ARBA00010593"/>
    </source>
</evidence>
<feature type="transmembrane region" description="Helical" evidence="8">
    <location>
        <begin position="484"/>
        <end position="503"/>
    </location>
</feature>
<evidence type="ECO:0000256" key="5">
    <source>
        <dbReference type="ARBA" id="ARBA00022692"/>
    </source>
</evidence>
<sequence>MAAPPVPVPTMEVTDETGRCASIQFDDQSPLLAEDLDHDDFDEDGEEIAHLVTPFVGLNRTLGTFAGVFCPVSLSMFSTLLFLRVGYIVGNAGLLVSLGSLALSYGILCLTVLSISAIASNGALEAGGVYFMISRTLGAELGGAVGVLFFWANVFASALYATGCVEGLVNNFTKFGVWQKHFLSEKWFDYMITSLINGVNLLICMVGAHMFGRTSGVLLLVVVIATLLTIGSYVTPFAQDFQYNRTVCETNCTPEVFNGSFSGLVSQPWSDIVELTNQNLMPAFQADCEDSQAEVSFSTVFAVLFSGVTGIMAGANMSGDLKKPARSIPYGTLSACAFTGSIYTIVFILTAMTCDRGLLYYDCQFMSEFVFFKPIVAIGTVVTTFCASTSSLIGASRVLYALGKDSLFGAHLSPWLTKTMMGGNPYLAVIFTYICVQLILLVGSLNQIAKLCSLLFLLSYMVVNLACLGLEWAKPPSFRPSFDYFHVGTCIIGAVSSGGMMFALSLNFSLVCIVLLVFIMVLFHIFRTNQNDWGSLSQGIIFHTVRKYLLLLHPNKRHVKYWRPHILLLVGNVRKSCALMDFTNAMKKSGMYFIGHVVMGDINMIAKDPVMGEMSRYQSVIDKLKIKAFVEVTLAKTLREGIQNLICLAGLGVMKPNTIMMGFPRTQDDEIDELKNSQFADRELDDLFPALQAPDERSSAPTASEYLSIVGDVIKLGKNLCIYRHFQQLNHSSLFPRNRLGRTTRPTEPIHMDVWLVDFFSGPNTTLATNCTTFILTMASLVTRVSRWKHLTLRVLIRSPQDEAAAVELSDKLDLLLTNIRINTKRVRKDLNISQTEAGGQLPSRLREGKAAFDILSISDDYMKAMNERIVSSSIHSAVTIISLNRPPYRNRSPEVDQAYMRLLQILTKDLPPTLLIYGIDNVISN</sequence>
<keyword evidence="7 8" id="KW-0472">Membrane</keyword>
<feature type="transmembrane region" description="Helical" evidence="8">
    <location>
        <begin position="95"/>
        <end position="124"/>
    </location>
</feature>
<feature type="transmembrane region" description="Helical" evidence="8">
    <location>
        <begin position="375"/>
        <end position="403"/>
    </location>
</feature>
<evidence type="ECO:0000256" key="1">
    <source>
        <dbReference type="ARBA" id="ARBA00004141"/>
    </source>
</evidence>
<dbReference type="Gene3D" id="1.20.1740.10">
    <property type="entry name" value="Amino acid/polyamine transporter I"/>
    <property type="match status" value="1"/>
</dbReference>
<comment type="subcellular location">
    <subcellularLocation>
        <location evidence="1">Membrane</location>
        <topology evidence="1">Multi-pass membrane protein</topology>
    </subcellularLocation>
</comment>
<keyword evidence="4" id="KW-0813">Transport</keyword>
<evidence type="ECO:0000256" key="8">
    <source>
        <dbReference type="SAM" id="Phobius"/>
    </source>
</evidence>
<accession>A0A553PKY2</accession>
<dbReference type="GO" id="GO:0055064">
    <property type="term" value="P:chloride ion homeostasis"/>
    <property type="evidence" value="ECO:0007669"/>
    <property type="project" value="TreeGrafter"/>
</dbReference>
<dbReference type="STRING" id="6832.A0A553PKY2"/>
<evidence type="ECO:0000256" key="6">
    <source>
        <dbReference type="ARBA" id="ARBA00022989"/>
    </source>
</evidence>
<protein>
    <recommendedName>
        <fullName evidence="3">Solute carrier family 12 member 9</fullName>
    </recommendedName>
</protein>
<feature type="transmembrane region" description="Helical" evidence="8">
    <location>
        <begin position="144"/>
        <end position="169"/>
    </location>
</feature>
<dbReference type="PANTHER" id="PTHR11827">
    <property type="entry name" value="SOLUTE CARRIER FAMILY 12, CATION COTRANSPORTERS"/>
    <property type="match status" value="1"/>
</dbReference>
<evidence type="ECO:0000313" key="11">
    <source>
        <dbReference type="EMBL" id="TRY78351.1"/>
    </source>
</evidence>
<keyword evidence="5 8" id="KW-0812">Transmembrane</keyword>
<feature type="transmembrane region" description="Helical" evidence="8">
    <location>
        <begin position="327"/>
        <end position="354"/>
    </location>
</feature>
<dbReference type="PANTHER" id="PTHR11827:SF72">
    <property type="entry name" value="GH08340P"/>
    <property type="match status" value="1"/>
</dbReference>
<keyword evidence="12" id="KW-1185">Reference proteome</keyword>
<dbReference type="GO" id="GO:0015379">
    <property type="term" value="F:potassium:chloride symporter activity"/>
    <property type="evidence" value="ECO:0007669"/>
    <property type="project" value="TreeGrafter"/>
</dbReference>
<dbReference type="InterPro" id="IPR004841">
    <property type="entry name" value="AA-permease/SLC12A_dom"/>
</dbReference>
<evidence type="ECO:0000256" key="3">
    <source>
        <dbReference type="ARBA" id="ARBA00019359"/>
    </source>
</evidence>